<sequence>MRTTSNSAQTAGPPAGDVIEVSIFGPGKGESILIHLGNGDWVIVDSCVNQTDNTHPVLDYLDRLGVDVSTQLKLVVGTHAHDDHIAGLSQVYTRASSAQFVMSAAATSEEFFAQVEADESIEREIRPKIRSEYRAILDEAKRRGAIRNNPRPILKAYEQRPLWQRSARDDLPGVAITALSPSDEAIDRAQLKLAEGTAKVESRRRLSAADPNEMAVAIWVEVGDHAILLGSDLLNGPSRCGWSAVLSSITTDARASVFKVAHHGSPNAHHPSVWSDLLDPDVVALLAPYRGGRTPRPAPSDISRILTLTDNAYISATPTKPESAATRRVAAHLKGLATSVRDPWATVGQVRARMQFEASVWDVETVRPARHLSQVSR</sequence>
<reference evidence="1 2" key="1">
    <citation type="journal article" date="2015" name="Stand. Genomic Sci.">
        <title>Genomic Encyclopedia of Bacterial and Archaeal Type Strains, Phase III: the genomes of soil and plant-associated and newly described type strains.</title>
        <authorList>
            <person name="Whitman W.B."/>
            <person name="Woyke T."/>
            <person name="Klenk H.P."/>
            <person name="Zhou Y."/>
            <person name="Lilburn T.G."/>
            <person name="Beck B.J."/>
            <person name="De Vos P."/>
            <person name="Vandamme P."/>
            <person name="Eisen J.A."/>
            <person name="Garrity G."/>
            <person name="Hugenholtz P."/>
            <person name="Kyrpides N.C."/>
        </authorList>
    </citation>
    <scope>NUCLEOTIDE SEQUENCE [LARGE SCALE GENOMIC DNA]</scope>
    <source>
        <strain evidence="1 2">VKM Ac-2541</strain>
    </source>
</reference>
<evidence type="ECO:0008006" key="3">
    <source>
        <dbReference type="Google" id="ProtNLM"/>
    </source>
</evidence>
<dbReference type="InterPro" id="IPR036866">
    <property type="entry name" value="RibonucZ/Hydroxyglut_hydro"/>
</dbReference>
<name>A0A4R2ILG9_9ACTN</name>
<keyword evidence="2" id="KW-1185">Reference proteome</keyword>
<accession>A0A4R2ILG9</accession>
<proteinExistence type="predicted"/>
<dbReference type="AlphaFoldDB" id="A0A4R2ILG9"/>
<comment type="caution">
    <text evidence="1">The sequence shown here is derived from an EMBL/GenBank/DDBJ whole genome shotgun (WGS) entry which is preliminary data.</text>
</comment>
<protein>
    <recommendedName>
        <fullName evidence="3">Metallo-beta-lactamase superfamily protein</fullName>
    </recommendedName>
</protein>
<dbReference type="PANTHER" id="PTHR30619">
    <property type="entry name" value="DNA INTERNALIZATION/COMPETENCE PROTEIN COMEC/REC2"/>
    <property type="match status" value="1"/>
</dbReference>
<dbReference type="SUPFAM" id="SSF56281">
    <property type="entry name" value="Metallo-hydrolase/oxidoreductase"/>
    <property type="match status" value="1"/>
</dbReference>
<dbReference type="Proteomes" id="UP000295573">
    <property type="component" value="Unassembled WGS sequence"/>
</dbReference>
<evidence type="ECO:0000313" key="1">
    <source>
        <dbReference type="EMBL" id="TCO45547.1"/>
    </source>
</evidence>
<dbReference type="EMBL" id="SLWR01000008">
    <property type="protein sequence ID" value="TCO45547.1"/>
    <property type="molecule type" value="Genomic_DNA"/>
</dbReference>
<evidence type="ECO:0000313" key="2">
    <source>
        <dbReference type="Proteomes" id="UP000295573"/>
    </source>
</evidence>
<dbReference type="InterPro" id="IPR052159">
    <property type="entry name" value="Competence_DNA_uptake"/>
</dbReference>
<organism evidence="1 2">
    <name type="scientific">Kribbella antiqua</name>
    <dbReference type="NCBI Taxonomy" id="2512217"/>
    <lineage>
        <taxon>Bacteria</taxon>
        <taxon>Bacillati</taxon>
        <taxon>Actinomycetota</taxon>
        <taxon>Actinomycetes</taxon>
        <taxon>Propionibacteriales</taxon>
        <taxon>Kribbellaceae</taxon>
        <taxon>Kribbella</taxon>
    </lineage>
</organism>
<dbReference type="PANTHER" id="PTHR30619:SF1">
    <property type="entry name" value="RECOMBINATION PROTEIN 2"/>
    <property type="match status" value="1"/>
</dbReference>
<gene>
    <name evidence="1" type="ORF">EV646_108170</name>
</gene>
<dbReference type="Gene3D" id="3.60.15.10">
    <property type="entry name" value="Ribonuclease Z/Hydroxyacylglutathione hydrolase-like"/>
    <property type="match status" value="1"/>
</dbReference>